<organism evidence="2 3">
    <name type="scientific">Rhodopirellula islandica</name>
    <dbReference type="NCBI Taxonomy" id="595434"/>
    <lineage>
        <taxon>Bacteria</taxon>
        <taxon>Pseudomonadati</taxon>
        <taxon>Planctomycetota</taxon>
        <taxon>Planctomycetia</taxon>
        <taxon>Pirellulales</taxon>
        <taxon>Pirellulaceae</taxon>
        <taxon>Rhodopirellula</taxon>
    </lineage>
</organism>
<feature type="region of interest" description="Disordered" evidence="1">
    <location>
        <begin position="35"/>
        <end position="68"/>
    </location>
</feature>
<keyword evidence="3" id="KW-1185">Reference proteome</keyword>
<name>A0A0J1BC67_RHOIS</name>
<protein>
    <submittedName>
        <fullName evidence="2">Uncharacterized protein</fullName>
    </submittedName>
</protein>
<dbReference type="RefSeq" id="WP_047815113.1">
    <property type="nucleotide sequence ID" value="NZ_LECT01000029.1"/>
</dbReference>
<evidence type="ECO:0000256" key="1">
    <source>
        <dbReference type="SAM" id="MobiDB-lite"/>
    </source>
</evidence>
<gene>
    <name evidence="2" type="ORF">RISK_003692</name>
</gene>
<dbReference type="AlphaFoldDB" id="A0A0J1BC67"/>
<reference evidence="2" key="1">
    <citation type="submission" date="2015-05" db="EMBL/GenBank/DDBJ databases">
        <title>Permanent draft genome of Rhodopirellula islandicus K833.</title>
        <authorList>
            <person name="Kizina J."/>
            <person name="Richter M."/>
            <person name="Glockner F.O."/>
            <person name="Harder J."/>
        </authorList>
    </citation>
    <scope>NUCLEOTIDE SEQUENCE [LARGE SCALE GENOMIC DNA]</scope>
    <source>
        <strain evidence="2">K833</strain>
    </source>
</reference>
<dbReference type="EMBL" id="LECT01000029">
    <property type="protein sequence ID" value="KLU04106.1"/>
    <property type="molecule type" value="Genomic_DNA"/>
</dbReference>
<dbReference type="PATRIC" id="fig|595434.4.peg.3511"/>
<evidence type="ECO:0000313" key="3">
    <source>
        <dbReference type="Proteomes" id="UP000036367"/>
    </source>
</evidence>
<accession>A0A0J1BC67</accession>
<comment type="caution">
    <text evidence="2">The sequence shown here is derived from an EMBL/GenBank/DDBJ whole genome shotgun (WGS) entry which is preliminary data.</text>
</comment>
<sequence length="68" mass="7505">MDCLQSKPHFSGGRFVSQFDDFIVGDQPGSVPVLGLDDMGSGELADGWKDETSRRLPETRQLPKRIPS</sequence>
<dbReference type="Proteomes" id="UP000036367">
    <property type="component" value="Unassembled WGS sequence"/>
</dbReference>
<dbReference type="STRING" id="595434.RISK_003692"/>
<evidence type="ECO:0000313" key="2">
    <source>
        <dbReference type="EMBL" id="KLU04106.1"/>
    </source>
</evidence>
<proteinExistence type="predicted"/>
<feature type="compositionally biased region" description="Basic and acidic residues" evidence="1">
    <location>
        <begin position="46"/>
        <end position="58"/>
    </location>
</feature>